<dbReference type="OrthoDB" id="559908at2759"/>
<dbReference type="Proteomes" id="UP000232323">
    <property type="component" value="Unassembled WGS sequence"/>
</dbReference>
<comment type="caution">
    <text evidence="1">The sequence shown here is derived from an EMBL/GenBank/DDBJ whole genome shotgun (WGS) entry which is preliminary data.</text>
</comment>
<keyword evidence="2" id="KW-1185">Reference proteome</keyword>
<reference evidence="1 2" key="1">
    <citation type="submission" date="2017-08" db="EMBL/GenBank/DDBJ databases">
        <title>Acidophilic green algal genome provides insights into adaptation to an acidic environment.</title>
        <authorList>
            <person name="Hirooka S."/>
            <person name="Hirose Y."/>
            <person name="Kanesaki Y."/>
            <person name="Higuchi S."/>
            <person name="Fujiwara T."/>
            <person name="Onuma R."/>
            <person name="Era A."/>
            <person name="Ohbayashi R."/>
            <person name="Uzuka A."/>
            <person name="Nozaki H."/>
            <person name="Yoshikawa H."/>
            <person name="Miyagishima S.Y."/>
        </authorList>
    </citation>
    <scope>NUCLEOTIDE SEQUENCE [LARGE SCALE GENOMIC DNA]</scope>
    <source>
        <strain evidence="1 2">NIES-2499</strain>
    </source>
</reference>
<organism evidence="1 2">
    <name type="scientific">Chlamydomonas eustigma</name>
    <dbReference type="NCBI Taxonomy" id="1157962"/>
    <lineage>
        <taxon>Eukaryota</taxon>
        <taxon>Viridiplantae</taxon>
        <taxon>Chlorophyta</taxon>
        <taxon>core chlorophytes</taxon>
        <taxon>Chlorophyceae</taxon>
        <taxon>CS clade</taxon>
        <taxon>Chlamydomonadales</taxon>
        <taxon>Chlamydomonadaceae</taxon>
        <taxon>Chlamydomonas</taxon>
    </lineage>
</organism>
<evidence type="ECO:0000313" key="2">
    <source>
        <dbReference type="Proteomes" id="UP000232323"/>
    </source>
</evidence>
<dbReference type="EMBL" id="BEGY01000101">
    <property type="protein sequence ID" value="GAX83572.1"/>
    <property type="molecule type" value="Genomic_DNA"/>
</dbReference>
<protein>
    <submittedName>
        <fullName evidence="1">Uncharacterized protein</fullName>
    </submittedName>
</protein>
<name>A0A250XL04_9CHLO</name>
<accession>A0A250XL04</accession>
<proteinExistence type="predicted"/>
<gene>
    <name evidence="1" type="ORF">CEUSTIGMA_g10997.t1</name>
</gene>
<evidence type="ECO:0000313" key="1">
    <source>
        <dbReference type="EMBL" id="GAX83572.1"/>
    </source>
</evidence>
<dbReference type="AlphaFoldDB" id="A0A250XL04"/>
<sequence>MTPVSFSEPEQLAMYLPENMNCNSDARTLFGDTSSTIAKSLLTDMSAAASSLWDYNANVGWSVASIFHNVSSAKDLKRVKALYGNQWQNSWTRLYEKRDLVELDLTFFEGIQTSVDAWDVAAHVLHKYKRDVASGKVQLVAVAVRLSNAPGPYPKRFMVSRRADKTEYSCCSCQV</sequence>